<gene>
    <name evidence="3" type="ORF">IAA06_15345</name>
</gene>
<name>A0A9D2LW17_9FIRM</name>
<dbReference type="InterPro" id="IPR025827">
    <property type="entry name" value="Zn_ribbon_recom_dom"/>
</dbReference>
<dbReference type="Pfam" id="PF00239">
    <property type="entry name" value="Resolvase"/>
    <property type="match status" value="1"/>
</dbReference>
<dbReference type="Proteomes" id="UP000823842">
    <property type="component" value="Unassembled WGS sequence"/>
</dbReference>
<feature type="domain" description="Resolvase/invertase-type recombinase catalytic" evidence="1">
    <location>
        <begin position="4"/>
        <end position="146"/>
    </location>
</feature>
<dbReference type="GO" id="GO:0000150">
    <property type="term" value="F:DNA strand exchange activity"/>
    <property type="evidence" value="ECO:0007669"/>
    <property type="project" value="InterPro"/>
</dbReference>
<accession>A0A9D2LW17</accession>
<dbReference type="PROSITE" id="PS51736">
    <property type="entry name" value="RECOMBINASES_3"/>
    <property type="match status" value="1"/>
</dbReference>
<dbReference type="InterPro" id="IPR011109">
    <property type="entry name" value="DNA_bind_recombinase_dom"/>
</dbReference>
<dbReference type="Gene3D" id="3.90.1750.20">
    <property type="entry name" value="Putative Large Serine Recombinase, Chain B, Domain 2"/>
    <property type="match status" value="1"/>
</dbReference>
<evidence type="ECO:0000313" key="3">
    <source>
        <dbReference type="EMBL" id="HJB30146.1"/>
    </source>
</evidence>
<dbReference type="Pfam" id="PF07508">
    <property type="entry name" value="Recombinase"/>
    <property type="match status" value="1"/>
</dbReference>
<protein>
    <submittedName>
        <fullName evidence="3">Recombinase family protein</fullName>
    </submittedName>
</protein>
<organism evidence="3 4">
    <name type="scientific">Candidatus Blautia faecavium</name>
    <dbReference type="NCBI Taxonomy" id="2838487"/>
    <lineage>
        <taxon>Bacteria</taxon>
        <taxon>Bacillati</taxon>
        <taxon>Bacillota</taxon>
        <taxon>Clostridia</taxon>
        <taxon>Lachnospirales</taxon>
        <taxon>Lachnospiraceae</taxon>
        <taxon>Blautia</taxon>
    </lineage>
</organism>
<dbReference type="Pfam" id="PF13408">
    <property type="entry name" value="Zn_ribbon_recom"/>
    <property type="match status" value="1"/>
</dbReference>
<evidence type="ECO:0000259" key="2">
    <source>
        <dbReference type="PROSITE" id="PS51737"/>
    </source>
</evidence>
<feature type="domain" description="Recombinase" evidence="2">
    <location>
        <begin position="154"/>
        <end position="308"/>
    </location>
</feature>
<dbReference type="CDD" id="cd03768">
    <property type="entry name" value="SR_ResInv"/>
    <property type="match status" value="1"/>
</dbReference>
<dbReference type="SMART" id="SM00857">
    <property type="entry name" value="Resolvase"/>
    <property type="match status" value="1"/>
</dbReference>
<evidence type="ECO:0000313" key="4">
    <source>
        <dbReference type="Proteomes" id="UP000823842"/>
    </source>
</evidence>
<dbReference type="InterPro" id="IPR050639">
    <property type="entry name" value="SSR_resolvase"/>
</dbReference>
<evidence type="ECO:0000259" key="1">
    <source>
        <dbReference type="PROSITE" id="PS51736"/>
    </source>
</evidence>
<dbReference type="InterPro" id="IPR006119">
    <property type="entry name" value="Resolv_N"/>
</dbReference>
<sequence>MERINAIYARQSVDKPDSISIESQIEFCKYELKGGSFKEYKDKGYSGKNTVRPQLQQLLSDIRKGEISKVIVYKLDRISRSILDFSNMMELFQEYQVEFVSSTEKFDTSTPMGRAMLNICIVFAQLERETIQKRVSDSYYSRSQKGFRMGGRPPYGFELEEIILQGIHTKRLAQVPEQAAHVRKIFEMYEKPETSYGDITRYFSEQGIRFYGKDLIRPMVAQLLRNPVYVRADKEIYRFFKSQGTVIVNEEEDFDGIHGCYLYQGRDVKEDKNKNLKGHMLVVAPHEGLISAEQWLNCRIKLFGNYTIKANRRAVNTWLAGKIKCGHCGYALMSIKSRSGRQYLRCTKRLNNKSCAGCGKLYTADIELYVYLQMIKKLREFQTPLGYTKMNVHPRVKQLTVEVEELEKEIICLVDSLTGAGETLSNYINKKVEEIDQIRQDKMNEIITLANSVATPAQLERIVANLTNWEKASFQEKQFALDKLVGFIKIRKGSIEITWKI</sequence>
<dbReference type="InterPro" id="IPR036162">
    <property type="entry name" value="Resolvase-like_N_sf"/>
</dbReference>
<dbReference type="InterPro" id="IPR038109">
    <property type="entry name" value="DNA_bind_recomb_sf"/>
</dbReference>
<dbReference type="PANTHER" id="PTHR30461">
    <property type="entry name" value="DNA-INVERTASE FROM LAMBDOID PROPHAGE"/>
    <property type="match status" value="1"/>
</dbReference>
<proteinExistence type="predicted"/>
<dbReference type="GO" id="GO:0003677">
    <property type="term" value="F:DNA binding"/>
    <property type="evidence" value="ECO:0007669"/>
    <property type="project" value="InterPro"/>
</dbReference>
<reference evidence="3" key="1">
    <citation type="journal article" date="2021" name="PeerJ">
        <title>Extensive microbial diversity within the chicken gut microbiome revealed by metagenomics and culture.</title>
        <authorList>
            <person name="Gilroy R."/>
            <person name="Ravi A."/>
            <person name="Getino M."/>
            <person name="Pursley I."/>
            <person name="Horton D.L."/>
            <person name="Alikhan N.F."/>
            <person name="Baker D."/>
            <person name="Gharbi K."/>
            <person name="Hall N."/>
            <person name="Watson M."/>
            <person name="Adriaenssens E.M."/>
            <person name="Foster-Nyarko E."/>
            <person name="Jarju S."/>
            <person name="Secka A."/>
            <person name="Antonio M."/>
            <person name="Oren A."/>
            <person name="Chaudhuri R.R."/>
            <person name="La Ragione R."/>
            <person name="Hildebrand F."/>
            <person name="Pallen M.J."/>
        </authorList>
    </citation>
    <scope>NUCLEOTIDE SEQUENCE</scope>
    <source>
        <strain evidence="3">ChiSjej1B19-5720</strain>
    </source>
</reference>
<dbReference type="EMBL" id="DWYZ01000293">
    <property type="protein sequence ID" value="HJB30146.1"/>
    <property type="molecule type" value="Genomic_DNA"/>
</dbReference>
<dbReference type="AlphaFoldDB" id="A0A9D2LW17"/>
<dbReference type="SUPFAM" id="SSF53041">
    <property type="entry name" value="Resolvase-like"/>
    <property type="match status" value="1"/>
</dbReference>
<dbReference type="Gene3D" id="3.40.50.1390">
    <property type="entry name" value="Resolvase, N-terminal catalytic domain"/>
    <property type="match status" value="1"/>
</dbReference>
<dbReference type="PROSITE" id="PS51737">
    <property type="entry name" value="RECOMBINASE_DNA_BIND"/>
    <property type="match status" value="1"/>
</dbReference>
<reference evidence="3" key="2">
    <citation type="submission" date="2021-04" db="EMBL/GenBank/DDBJ databases">
        <authorList>
            <person name="Gilroy R."/>
        </authorList>
    </citation>
    <scope>NUCLEOTIDE SEQUENCE</scope>
    <source>
        <strain evidence="3">ChiSjej1B19-5720</strain>
    </source>
</reference>
<dbReference type="PANTHER" id="PTHR30461:SF23">
    <property type="entry name" value="DNA RECOMBINASE-RELATED"/>
    <property type="match status" value="1"/>
</dbReference>
<comment type="caution">
    <text evidence="3">The sequence shown here is derived from an EMBL/GenBank/DDBJ whole genome shotgun (WGS) entry which is preliminary data.</text>
</comment>